<dbReference type="WBParaSite" id="jg23068">
    <property type="protein sequence ID" value="jg23068"/>
    <property type="gene ID" value="jg23068"/>
</dbReference>
<name>A0A915DTP9_9BILA</name>
<keyword evidence="1" id="KW-1185">Reference proteome</keyword>
<evidence type="ECO:0000313" key="1">
    <source>
        <dbReference type="Proteomes" id="UP000887574"/>
    </source>
</evidence>
<proteinExistence type="predicted"/>
<organism evidence="1 2">
    <name type="scientific">Ditylenchus dipsaci</name>
    <dbReference type="NCBI Taxonomy" id="166011"/>
    <lineage>
        <taxon>Eukaryota</taxon>
        <taxon>Metazoa</taxon>
        <taxon>Ecdysozoa</taxon>
        <taxon>Nematoda</taxon>
        <taxon>Chromadorea</taxon>
        <taxon>Rhabditida</taxon>
        <taxon>Tylenchina</taxon>
        <taxon>Tylenchomorpha</taxon>
        <taxon>Sphaerularioidea</taxon>
        <taxon>Anguinidae</taxon>
        <taxon>Anguininae</taxon>
        <taxon>Ditylenchus</taxon>
    </lineage>
</organism>
<evidence type="ECO:0000313" key="2">
    <source>
        <dbReference type="WBParaSite" id="jg23068"/>
    </source>
</evidence>
<sequence>MPAASGINGMHATEVRRNRMEKLMSTVNELNRAMESFVVSVVVSEPGDEEDELEEEMPIQNNHSIDNGHYQQQHNVELNGIH</sequence>
<dbReference type="Proteomes" id="UP000887574">
    <property type="component" value="Unplaced"/>
</dbReference>
<dbReference type="AlphaFoldDB" id="A0A915DTP9"/>
<reference evidence="2" key="1">
    <citation type="submission" date="2022-11" db="UniProtKB">
        <authorList>
            <consortium name="WormBaseParasite"/>
        </authorList>
    </citation>
    <scope>IDENTIFICATION</scope>
</reference>
<accession>A0A915DTP9</accession>
<protein>
    <submittedName>
        <fullName evidence="2">Uncharacterized protein</fullName>
    </submittedName>
</protein>